<sequence length="369" mass="39836">MPNTAVQAAGEAMLEVGALNRLQGMLKAGDVQGALSLLLEQSMVPTVQISDPLLDAINAYWAGIDDFNLNAPEDDDGANAYAGVSYGPPMRVLEEWNEPARTLEGALTALKIALRDSKGVHGSDAAEKMILAAIGYLEAVIKSRDVRGAIALLDVDRSSLNGAAQAPVVGTAVEGKAPAASDPIIDAIGAFQAKWRDYLTAADGEADRLSHLWKEPHSILVNWSQRCITREGAIVALRFAIEDNEMGESYVIDPLMRAALGYLEAVAAVSSAADEKEEADSSISEMFAQWNEARRRGYENSSEEEHEKNYAKYRDLREHIVVAHPATPKDLAIQFVVDTDEGDSEGSEAFRKKIFALAGVPVEERGEQV</sequence>
<proteinExistence type="predicted"/>
<name>A0ABT7JZ47_9HYPH</name>
<gene>
    <name evidence="1" type="ORF">PY649_22000</name>
</gene>
<dbReference type="EMBL" id="JARFYM010000020">
    <property type="protein sequence ID" value="MDL2401587.1"/>
    <property type="molecule type" value="Genomic_DNA"/>
</dbReference>
<comment type="caution">
    <text evidence="1">The sequence shown here is derived from an EMBL/GenBank/DDBJ whole genome shotgun (WGS) entry which is preliminary data.</text>
</comment>
<dbReference type="Proteomes" id="UP001172645">
    <property type="component" value="Unassembled WGS sequence"/>
</dbReference>
<organism evidence="1 2">
    <name type="scientific">Rhizobium mayense</name>
    <dbReference type="NCBI Taxonomy" id="1312184"/>
    <lineage>
        <taxon>Bacteria</taxon>
        <taxon>Pseudomonadati</taxon>
        <taxon>Pseudomonadota</taxon>
        <taxon>Alphaproteobacteria</taxon>
        <taxon>Hyphomicrobiales</taxon>
        <taxon>Rhizobiaceae</taxon>
        <taxon>Rhizobium/Agrobacterium group</taxon>
        <taxon>Rhizobium</taxon>
    </lineage>
</organism>
<dbReference type="RefSeq" id="WP_285870819.1">
    <property type="nucleotide sequence ID" value="NZ_JARFYM010000020.1"/>
</dbReference>
<reference evidence="1" key="1">
    <citation type="submission" date="2023-06" db="EMBL/GenBank/DDBJ databases">
        <title>Phylogenetic Diversity of Rhizobium strains.</title>
        <authorList>
            <person name="Moura F.T."/>
            <person name="Helene L.C.F."/>
            <person name="Hungria M."/>
        </authorList>
    </citation>
    <scope>NUCLEOTIDE SEQUENCE</scope>
    <source>
        <strain evidence="1">CCGE526</strain>
    </source>
</reference>
<accession>A0ABT7JZ47</accession>
<evidence type="ECO:0000313" key="1">
    <source>
        <dbReference type="EMBL" id="MDL2401587.1"/>
    </source>
</evidence>
<protein>
    <submittedName>
        <fullName evidence="1">Uncharacterized protein</fullName>
    </submittedName>
</protein>
<keyword evidence="2" id="KW-1185">Reference proteome</keyword>
<evidence type="ECO:0000313" key="2">
    <source>
        <dbReference type="Proteomes" id="UP001172645"/>
    </source>
</evidence>